<dbReference type="RefSeq" id="WP_115932782.1">
    <property type="nucleotide sequence ID" value="NZ_QREH01000001.1"/>
</dbReference>
<sequence>MIKYLGSKRLLVPVLGAMASAAGARTAVDLFSGTTRVAQEFKRRGIHTTASDRATYTGVLAGCYIATDARSTDRAELAEILVDLQGTTPTRGYVTATFCEQARYFQPQNGMRIDAIRQRIEDEYAGTPWYPILLTSLLEAADRVDSTTGIQMAYLKSWARRSGRDLELRMPALLDGPGAVVVGDVMDTVDTLPPADLYYVDPPYNQHRYYANYHVWETLVRWDEPEHYGVACKRVDVRDEDTRSVFNSKRTMPAALADVLTRIRSEVVVVSYNDESWITADAMEQSLREAGHETVAVLGFDSKRYVGASIGIHSPTGEKVGKVSHLRNTELVFVAGPAEKVAAAQAAAGAAISGGHFSLGSAGRTGSTSTTRKKGDAGHVCTL</sequence>
<keyword evidence="2 6" id="KW-0808">Transferase</keyword>
<comment type="caution">
    <text evidence="6">The sequence shown here is derived from an EMBL/GenBank/DDBJ whole genome shotgun (WGS) entry which is preliminary data.</text>
</comment>
<evidence type="ECO:0000256" key="1">
    <source>
        <dbReference type="ARBA" id="ARBA00022603"/>
    </source>
</evidence>
<gene>
    <name evidence="6" type="ORF">C8E99_2779</name>
</gene>
<dbReference type="GO" id="GO:0032259">
    <property type="term" value="P:methylation"/>
    <property type="evidence" value="ECO:0007669"/>
    <property type="project" value="UniProtKB-KW"/>
</dbReference>
<keyword evidence="5" id="KW-0732">Signal</keyword>
<keyword evidence="1 6" id="KW-0489">Methyltransferase</keyword>
<evidence type="ECO:0000256" key="2">
    <source>
        <dbReference type="ARBA" id="ARBA00022679"/>
    </source>
</evidence>
<feature type="compositionally biased region" description="Low complexity" evidence="4">
    <location>
        <begin position="361"/>
        <end position="370"/>
    </location>
</feature>
<reference evidence="6 7" key="1">
    <citation type="submission" date="2018-07" db="EMBL/GenBank/DDBJ databases">
        <title>Sequencing the genomes of 1000 actinobacteria strains.</title>
        <authorList>
            <person name="Klenk H.-P."/>
        </authorList>
    </citation>
    <scope>NUCLEOTIDE SEQUENCE [LARGE SCALE GENOMIC DNA]</scope>
    <source>
        <strain evidence="6 7">DSM 14442</strain>
    </source>
</reference>
<dbReference type="InterPro" id="IPR029063">
    <property type="entry name" value="SAM-dependent_MTases_sf"/>
</dbReference>
<dbReference type="GO" id="GO:0009007">
    <property type="term" value="F:site-specific DNA-methyltransferase (adenine-specific) activity"/>
    <property type="evidence" value="ECO:0007669"/>
    <property type="project" value="UniProtKB-EC"/>
</dbReference>
<protein>
    <submittedName>
        <fullName evidence="6">Adenine-specific DNA-methyltransferase</fullName>
    </submittedName>
</protein>
<evidence type="ECO:0000313" key="6">
    <source>
        <dbReference type="EMBL" id="REE04921.1"/>
    </source>
</evidence>
<proteinExistence type="predicted"/>
<dbReference type="GO" id="GO:0009307">
    <property type="term" value="P:DNA restriction-modification system"/>
    <property type="evidence" value="ECO:0007669"/>
    <property type="project" value="InterPro"/>
</dbReference>
<dbReference type="SUPFAM" id="SSF53335">
    <property type="entry name" value="S-adenosyl-L-methionine-dependent methyltransferases"/>
    <property type="match status" value="1"/>
</dbReference>
<keyword evidence="7" id="KW-1185">Reference proteome</keyword>
<evidence type="ECO:0000313" key="7">
    <source>
        <dbReference type="Proteomes" id="UP000256727"/>
    </source>
</evidence>
<dbReference type="InterPro" id="IPR012327">
    <property type="entry name" value="MeTrfase_D12"/>
</dbReference>
<feature type="signal peptide" evidence="5">
    <location>
        <begin position="1"/>
        <end position="24"/>
    </location>
</feature>
<dbReference type="AlphaFoldDB" id="A0A3D9LEP9"/>
<evidence type="ECO:0000256" key="4">
    <source>
        <dbReference type="SAM" id="MobiDB-lite"/>
    </source>
</evidence>
<accession>A0A3D9LEP9</accession>
<organism evidence="6 7">
    <name type="scientific">Citricoccus muralis</name>
    <dbReference type="NCBI Taxonomy" id="169134"/>
    <lineage>
        <taxon>Bacteria</taxon>
        <taxon>Bacillati</taxon>
        <taxon>Actinomycetota</taxon>
        <taxon>Actinomycetes</taxon>
        <taxon>Micrococcales</taxon>
        <taxon>Micrococcaceae</taxon>
        <taxon>Citricoccus</taxon>
    </lineage>
</organism>
<dbReference type="OrthoDB" id="9773060at2"/>
<dbReference type="Proteomes" id="UP000256727">
    <property type="component" value="Unassembled WGS sequence"/>
</dbReference>
<evidence type="ECO:0000256" key="5">
    <source>
        <dbReference type="SAM" id="SignalP"/>
    </source>
</evidence>
<keyword evidence="3" id="KW-0949">S-adenosyl-L-methionine</keyword>
<feature type="chain" id="PRO_5039312103" evidence="5">
    <location>
        <begin position="25"/>
        <end position="383"/>
    </location>
</feature>
<feature type="region of interest" description="Disordered" evidence="4">
    <location>
        <begin position="361"/>
        <end position="383"/>
    </location>
</feature>
<evidence type="ECO:0000256" key="3">
    <source>
        <dbReference type="ARBA" id="ARBA00022691"/>
    </source>
</evidence>
<dbReference type="Pfam" id="PF02086">
    <property type="entry name" value="MethyltransfD12"/>
    <property type="match status" value="1"/>
</dbReference>
<name>A0A3D9LEP9_9MICC</name>
<dbReference type="EMBL" id="QREH01000001">
    <property type="protein sequence ID" value="REE04921.1"/>
    <property type="molecule type" value="Genomic_DNA"/>
</dbReference>